<dbReference type="GO" id="GO:0006351">
    <property type="term" value="P:DNA-templated transcription"/>
    <property type="evidence" value="ECO:0007669"/>
    <property type="project" value="InterPro"/>
</dbReference>
<name>A0A401KWM1_ASPAW</name>
<feature type="region of interest" description="Disordered" evidence="6">
    <location>
        <begin position="35"/>
        <end position="60"/>
    </location>
</feature>
<organism evidence="9 10">
    <name type="scientific">Aspergillus awamori</name>
    <name type="common">Black koji mold</name>
    <dbReference type="NCBI Taxonomy" id="105351"/>
    <lineage>
        <taxon>Eukaryota</taxon>
        <taxon>Fungi</taxon>
        <taxon>Dikarya</taxon>
        <taxon>Ascomycota</taxon>
        <taxon>Pezizomycotina</taxon>
        <taxon>Eurotiomycetes</taxon>
        <taxon>Eurotiomycetidae</taxon>
        <taxon>Eurotiales</taxon>
        <taxon>Aspergillaceae</taxon>
        <taxon>Aspergillus</taxon>
    </lineage>
</organism>
<dbReference type="InterPro" id="IPR049625">
    <property type="entry name" value="Glyco_transf_61_cat"/>
</dbReference>
<feature type="compositionally biased region" description="Low complexity" evidence="6">
    <location>
        <begin position="114"/>
        <end position="130"/>
    </location>
</feature>
<dbReference type="CDD" id="cd12148">
    <property type="entry name" value="fungal_TF_MHR"/>
    <property type="match status" value="1"/>
</dbReference>
<evidence type="ECO:0000256" key="3">
    <source>
        <dbReference type="ARBA" id="ARBA00023125"/>
    </source>
</evidence>
<dbReference type="SMART" id="SM00906">
    <property type="entry name" value="Fungal_trans"/>
    <property type="match status" value="1"/>
</dbReference>
<dbReference type="PANTHER" id="PTHR47424">
    <property type="entry name" value="REGULATORY PROTEIN GAL4"/>
    <property type="match status" value="1"/>
</dbReference>
<dbReference type="GO" id="GO:0003677">
    <property type="term" value="F:DNA binding"/>
    <property type="evidence" value="ECO:0007669"/>
    <property type="project" value="UniProtKB-KW"/>
</dbReference>
<keyword evidence="1" id="KW-0479">Metal-binding</keyword>
<dbReference type="InterPro" id="IPR036864">
    <property type="entry name" value="Zn2-C6_fun-type_DNA-bd_sf"/>
</dbReference>
<evidence type="ECO:0000313" key="10">
    <source>
        <dbReference type="Proteomes" id="UP000286921"/>
    </source>
</evidence>
<feature type="domain" description="Zn(2)-C6 fungal-type" evidence="8">
    <location>
        <begin position="64"/>
        <end position="93"/>
    </location>
</feature>
<dbReference type="InterPro" id="IPR007219">
    <property type="entry name" value="XnlR_reg_dom"/>
</dbReference>
<dbReference type="Pfam" id="PF04082">
    <property type="entry name" value="Fungal_trans"/>
    <property type="match status" value="1"/>
</dbReference>
<dbReference type="GO" id="GO:0008270">
    <property type="term" value="F:zinc ion binding"/>
    <property type="evidence" value="ECO:0007669"/>
    <property type="project" value="InterPro"/>
</dbReference>
<dbReference type="Gene3D" id="4.10.240.10">
    <property type="entry name" value="Zn(2)-C6 fungal-type DNA-binding domain"/>
    <property type="match status" value="1"/>
</dbReference>
<dbReference type="STRING" id="105351.A0A401KWM1"/>
<reference evidence="9 10" key="1">
    <citation type="submission" date="2016-09" db="EMBL/GenBank/DDBJ databases">
        <title>Aspergillus awamori IFM 58123T.</title>
        <authorList>
            <person name="Kusuya Y."/>
            <person name="Shimizu M."/>
            <person name="Takahashi H."/>
            <person name="Yaguchi T."/>
        </authorList>
    </citation>
    <scope>NUCLEOTIDE SEQUENCE [LARGE SCALE GENOMIC DNA]</scope>
    <source>
        <strain evidence="9 10">IFM 58123</strain>
    </source>
</reference>
<keyword evidence="10" id="KW-1185">Reference proteome</keyword>
<feature type="chain" id="PRO_5019573405" evidence="7">
    <location>
        <begin position="26"/>
        <end position="1192"/>
    </location>
</feature>
<protein>
    <submittedName>
        <fullName evidence="9">Uncharacterized transcriptional regulatory protein C530.05</fullName>
    </submittedName>
</protein>
<dbReference type="AlphaFoldDB" id="A0A401KWM1"/>
<feature type="region of interest" description="Disordered" evidence="6">
    <location>
        <begin position="96"/>
        <end position="140"/>
    </location>
</feature>
<evidence type="ECO:0000259" key="8">
    <source>
        <dbReference type="PROSITE" id="PS50048"/>
    </source>
</evidence>
<keyword evidence="3" id="KW-0238">DNA-binding</keyword>
<proteinExistence type="predicted"/>
<accession>A0A401KWM1</accession>
<evidence type="ECO:0000256" key="5">
    <source>
        <dbReference type="ARBA" id="ARBA00023242"/>
    </source>
</evidence>
<keyword evidence="2" id="KW-0805">Transcription regulation</keyword>
<keyword evidence="4" id="KW-0804">Transcription</keyword>
<dbReference type="Pfam" id="PF00172">
    <property type="entry name" value="Zn_clus"/>
    <property type="match status" value="1"/>
</dbReference>
<evidence type="ECO:0000256" key="6">
    <source>
        <dbReference type="SAM" id="MobiDB-lite"/>
    </source>
</evidence>
<dbReference type="Proteomes" id="UP000286921">
    <property type="component" value="Unassembled WGS sequence"/>
</dbReference>
<dbReference type="InterPro" id="IPR001138">
    <property type="entry name" value="Zn2Cys6_DnaBD"/>
</dbReference>
<keyword evidence="5" id="KW-0539">Nucleus</keyword>
<feature type="region of interest" description="Disordered" evidence="6">
    <location>
        <begin position="1133"/>
        <end position="1157"/>
    </location>
</feature>
<evidence type="ECO:0000313" key="9">
    <source>
        <dbReference type="EMBL" id="GCB23698.1"/>
    </source>
</evidence>
<dbReference type="PANTHER" id="PTHR47424:SF14">
    <property type="entry name" value="ZINC FINGER PROTEIN GRT1"/>
    <property type="match status" value="1"/>
</dbReference>
<evidence type="ECO:0000256" key="4">
    <source>
        <dbReference type="ARBA" id="ARBA00023163"/>
    </source>
</evidence>
<dbReference type="SMART" id="SM00066">
    <property type="entry name" value="GAL4"/>
    <property type="match status" value="1"/>
</dbReference>
<evidence type="ECO:0000256" key="2">
    <source>
        <dbReference type="ARBA" id="ARBA00023015"/>
    </source>
</evidence>
<gene>
    <name evidence="9" type="ORF">AAWM_06583</name>
</gene>
<dbReference type="SUPFAM" id="SSF57701">
    <property type="entry name" value="Zn2/Cys6 DNA-binding domain"/>
    <property type="match status" value="1"/>
</dbReference>
<dbReference type="InterPro" id="IPR051127">
    <property type="entry name" value="Fungal_SecMet_Regulators"/>
</dbReference>
<dbReference type="CDD" id="cd00067">
    <property type="entry name" value="GAL4"/>
    <property type="match status" value="1"/>
</dbReference>
<comment type="caution">
    <text evidence="9">The sequence shown here is derived from an EMBL/GenBank/DDBJ whole genome shotgun (WGS) entry which is preliminary data.</text>
</comment>
<sequence>MFSNSQLSTSVSFFFTSLLLMSARPNDIRRVANFVSAQPSPTDSPSTAPPAGMTPPPRERVPRACEHCRARKIKCNGQQPCNACARHPERCLYRTGSIRQRKNRRTKEAPRPPATLLPLPTTDSPTTPSDWSHTSLSDGPAQYKRHHELRAGIGVQNPETGAFQFYGKFRSLIWLALLTLEGPSSGFCFIHRVYQRIKQGSSSEPLLARRSCSIPDAIHRFGLERFMFARPGDSDPRRTHFPSQMFLPRELGDQFIEAYFRIMHPQIPILIKSEIDDAWNQMWESPVRDHSVKNQDILFMVLAIGARVANLKGKQTESSVAAWADYFSSRVSEGPIFLQEPSIRGVHLMLLKSMYALQLMRQNDAYLYLGHATRTCLVLGLHRAQVTDGRDPTVHRLRLTFWTTFFCERISSLYMGRPSSLSDRQIDTAYPEDLPPNPYDSTCAPMQECAFIRAMGEIAKLADRISIEIYSPASIKNPTDLDKLNQISVECDHALQAVTPTLPSYLHFFDDSVPIGEPWQEIQRLSLGFCYYVVRMLLSRPALVLTTFFSSVQEAQIATGCTELQSCINSSTSAARNLIHLAHDVYFRRFPDIRYDGALASFLLSASLTLLYDVLNLGTDPDRARQTFTVVEKAIKCLDEIEHTGYTSGKALSLDLMRVAKQAVQAADPVVDTNQVLMDAFPCNWASAQVGENPDLSMYTFPPADVAVIGSLAGNDVGWTEMEGNHLWSGNGYPGLPADYINTPEQPALCTNLFGTPYLESLRDHATEYCTPDSPASLTCFHTQTKPGDRIDTFCFARGAVHDPSQAMYILPCTLRDIPRTSGIPSLREFHYYWYGTGAGIVIHNAIRIVPPHKNTLNINNTTPPNIQNYTILTKREGGQNFWHSLMEIFSMTLSIDVLQMTSTPDTDTSIPLFAPSSIPNTDITLLDTADAGPYIDLWSLFTHKPIRRLPQPSTSATNDDSTSLTPTNLIIPLPGASNPLWHGDWSVLPCTSSPLLKTFTTRILSFYDLPPSYEADPNTITITFINRTSTRRLVDAESLLLTLSTSLHPNPKINIHIRSIDFASLPLREQIRVVRSTDILVGVHGAGLTHAMFLTPGMSAVVEVLPEGLEHKGFRNLAGLVGVGYFSLHGDGEDGGGKGRRRGMRRKEGEREEDWHEWDRPMRLDALSSKALFDVAPPHRRFSSRSGDLTF</sequence>
<dbReference type="PROSITE" id="PS00463">
    <property type="entry name" value="ZN2_CY6_FUNGAL_1"/>
    <property type="match status" value="1"/>
</dbReference>
<dbReference type="Pfam" id="PF04577">
    <property type="entry name" value="Glyco_transf_61"/>
    <property type="match status" value="1"/>
</dbReference>
<evidence type="ECO:0000256" key="1">
    <source>
        <dbReference type="ARBA" id="ARBA00022723"/>
    </source>
</evidence>
<feature type="compositionally biased region" description="Basic and acidic residues" evidence="6">
    <location>
        <begin position="1147"/>
        <end position="1157"/>
    </location>
</feature>
<dbReference type="EMBL" id="BDHI01000015">
    <property type="protein sequence ID" value="GCB23698.1"/>
    <property type="molecule type" value="Genomic_DNA"/>
</dbReference>
<keyword evidence="7" id="KW-0732">Signal</keyword>
<feature type="signal peptide" evidence="7">
    <location>
        <begin position="1"/>
        <end position="25"/>
    </location>
</feature>
<dbReference type="GO" id="GO:0000981">
    <property type="term" value="F:DNA-binding transcription factor activity, RNA polymerase II-specific"/>
    <property type="evidence" value="ECO:0007669"/>
    <property type="project" value="InterPro"/>
</dbReference>
<feature type="compositionally biased region" description="Low complexity" evidence="6">
    <location>
        <begin position="36"/>
        <end position="51"/>
    </location>
</feature>
<dbReference type="PROSITE" id="PS50048">
    <property type="entry name" value="ZN2_CY6_FUNGAL_2"/>
    <property type="match status" value="1"/>
</dbReference>
<dbReference type="GO" id="GO:0016757">
    <property type="term" value="F:glycosyltransferase activity"/>
    <property type="evidence" value="ECO:0007669"/>
    <property type="project" value="InterPro"/>
</dbReference>
<evidence type="ECO:0000256" key="7">
    <source>
        <dbReference type="SAM" id="SignalP"/>
    </source>
</evidence>